<dbReference type="SUPFAM" id="SSF52833">
    <property type="entry name" value="Thioredoxin-like"/>
    <property type="match status" value="1"/>
</dbReference>
<proteinExistence type="predicted"/>
<dbReference type="SMART" id="SM00028">
    <property type="entry name" value="TPR"/>
    <property type="match status" value="2"/>
</dbReference>
<dbReference type="PROSITE" id="PS50005">
    <property type="entry name" value="TPR"/>
    <property type="match status" value="1"/>
</dbReference>
<dbReference type="Gene3D" id="3.40.30.10">
    <property type="entry name" value="Glutaredoxin"/>
    <property type="match status" value="1"/>
</dbReference>
<dbReference type="EMBL" id="CAXIXY010000003">
    <property type="protein sequence ID" value="CAL2079884.1"/>
    <property type="molecule type" value="Genomic_DNA"/>
</dbReference>
<keyword evidence="1" id="KW-0802">TPR repeat</keyword>
<protein>
    <recommendedName>
        <fullName evidence="3">Thioredoxin domain-containing protein</fullName>
    </recommendedName>
</protein>
<sequence>MKRTLWILVFFILSLTLQSQMNQVVVDEKGNKMLLGETNREAFKDLDFKWFDQNHKKYLTNDKIIKELKKDLNGYEIKVFFGSWCGDSKRNLPVFYKVIEESGLPKENLKVYALDRKKEAYKQSPNKDEKGLNIHRVPTFIIYKDGKEVNRIVEYPKETFERDLLKIVKGERYYPNYRGVQVLDNLLKNAKDSLQFMEEQLIRYLPEVTEGTKELNTYGFVKLRNKEFDKAEFAFKLNTKMYPKNYVTYSSLGTLYYEQKKYKEALQQMYKALSLNPDEKRIKEMITKINESL</sequence>
<dbReference type="InterPro" id="IPR011990">
    <property type="entry name" value="TPR-like_helical_dom_sf"/>
</dbReference>
<evidence type="ECO:0000313" key="4">
    <source>
        <dbReference type="EMBL" id="CAL2079884.1"/>
    </source>
</evidence>
<evidence type="ECO:0000256" key="1">
    <source>
        <dbReference type="PROSITE-ProRule" id="PRU00339"/>
    </source>
</evidence>
<evidence type="ECO:0000259" key="3">
    <source>
        <dbReference type="PROSITE" id="PS51352"/>
    </source>
</evidence>
<comment type="caution">
    <text evidence="4">The sequence shown here is derived from an EMBL/GenBank/DDBJ whole genome shotgun (WGS) entry which is preliminary data.</text>
</comment>
<dbReference type="RefSeq" id="WP_348710675.1">
    <property type="nucleotide sequence ID" value="NZ_CAXIXY010000003.1"/>
</dbReference>
<reference evidence="4 5" key="1">
    <citation type="submission" date="2024-05" db="EMBL/GenBank/DDBJ databases">
        <authorList>
            <person name="Duchaud E."/>
        </authorList>
    </citation>
    <scope>NUCLEOTIDE SEQUENCE [LARGE SCALE GENOMIC DNA]</scope>
    <source>
        <strain evidence="4">Ena-SAMPLE-TAB-13-05-2024-13:56:06:370-140302</strain>
    </source>
</reference>
<keyword evidence="2" id="KW-0732">Signal</keyword>
<evidence type="ECO:0000313" key="5">
    <source>
        <dbReference type="Proteomes" id="UP001497416"/>
    </source>
</evidence>
<feature type="signal peptide" evidence="2">
    <location>
        <begin position="1"/>
        <end position="21"/>
    </location>
</feature>
<dbReference type="InterPro" id="IPR013766">
    <property type="entry name" value="Thioredoxin_domain"/>
</dbReference>
<gene>
    <name evidence="4" type="ORF">T190607A01A_10937</name>
</gene>
<feature type="chain" id="PRO_5045391996" description="Thioredoxin domain-containing protein" evidence="2">
    <location>
        <begin position="22"/>
        <end position="293"/>
    </location>
</feature>
<organism evidence="4 5">
    <name type="scientific">Tenacibaculum platacis</name>
    <dbReference type="NCBI Taxonomy" id="3137852"/>
    <lineage>
        <taxon>Bacteria</taxon>
        <taxon>Pseudomonadati</taxon>
        <taxon>Bacteroidota</taxon>
        <taxon>Flavobacteriia</taxon>
        <taxon>Flavobacteriales</taxon>
        <taxon>Flavobacteriaceae</taxon>
        <taxon>Tenacibaculum</taxon>
    </lineage>
</organism>
<accession>A0ABM9NUU5</accession>
<dbReference type="Gene3D" id="1.25.40.10">
    <property type="entry name" value="Tetratricopeptide repeat domain"/>
    <property type="match status" value="1"/>
</dbReference>
<dbReference type="PROSITE" id="PS51352">
    <property type="entry name" value="THIOREDOXIN_2"/>
    <property type="match status" value="1"/>
</dbReference>
<dbReference type="Proteomes" id="UP001497416">
    <property type="component" value="Unassembled WGS sequence"/>
</dbReference>
<dbReference type="CDD" id="cd02947">
    <property type="entry name" value="TRX_family"/>
    <property type="match status" value="1"/>
</dbReference>
<dbReference type="SUPFAM" id="SSF48452">
    <property type="entry name" value="TPR-like"/>
    <property type="match status" value="1"/>
</dbReference>
<dbReference type="InterPro" id="IPR019734">
    <property type="entry name" value="TPR_rpt"/>
</dbReference>
<name>A0ABM9NUU5_9FLAO</name>
<keyword evidence="5" id="KW-1185">Reference proteome</keyword>
<dbReference type="InterPro" id="IPR036249">
    <property type="entry name" value="Thioredoxin-like_sf"/>
</dbReference>
<feature type="domain" description="Thioredoxin" evidence="3">
    <location>
        <begin position="37"/>
        <end position="173"/>
    </location>
</feature>
<feature type="repeat" description="TPR" evidence="1">
    <location>
        <begin position="246"/>
        <end position="279"/>
    </location>
</feature>
<evidence type="ECO:0000256" key="2">
    <source>
        <dbReference type="SAM" id="SignalP"/>
    </source>
</evidence>
<dbReference type="Pfam" id="PF14595">
    <property type="entry name" value="Thioredoxin_9"/>
    <property type="match status" value="1"/>
</dbReference>
<dbReference type="PROSITE" id="PS50293">
    <property type="entry name" value="TPR_REGION"/>
    <property type="match status" value="1"/>
</dbReference>